<dbReference type="Proteomes" id="UP000223828">
    <property type="component" value="Unassembled WGS sequence"/>
</dbReference>
<proteinExistence type="predicted"/>
<comment type="caution">
    <text evidence="2">The sequence shown here is derived from an EMBL/GenBank/DDBJ whole genome shotgun (WGS) entry which is preliminary data.</text>
</comment>
<reference evidence="3" key="1">
    <citation type="submission" date="2017-10" db="EMBL/GenBank/DDBJ databases">
        <title>Staphylococcus edaphicus sp. nov., isolated in Antarctica, harbouring mecC gene and genomic islands essential in adaptation to extreme environment.</title>
        <authorList>
            <person name="Pantucek R."/>
            <person name="Sedlacek I."/>
            <person name="Indrakova A."/>
            <person name="Vrbovska V."/>
            <person name="Maslanova I."/>
            <person name="Kovarovic V."/>
            <person name="Svec P."/>
            <person name="Kralova S."/>
            <person name="Kristofova L."/>
            <person name="Keklakova J."/>
            <person name="Petras P."/>
            <person name="Doskar J."/>
        </authorList>
    </citation>
    <scope>NUCLEOTIDE SEQUENCE [LARGE SCALE GENOMIC DNA]</scope>
    <source>
        <strain evidence="3">CCM 5085</strain>
    </source>
</reference>
<dbReference type="AlphaFoldDB" id="A0A2C6WNC9"/>
<dbReference type="RefSeq" id="WP_099090649.1">
    <property type="nucleotide sequence ID" value="NZ_MRZN01000014.1"/>
</dbReference>
<evidence type="ECO:0000313" key="3">
    <source>
        <dbReference type="Proteomes" id="UP000223828"/>
    </source>
</evidence>
<protein>
    <submittedName>
        <fullName evidence="2">Uncharacterized protein</fullName>
    </submittedName>
</protein>
<evidence type="ECO:0000313" key="2">
    <source>
        <dbReference type="EMBL" id="PHK49314.1"/>
    </source>
</evidence>
<name>A0A2C6WNC9_9STAP</name>
<keyword evidence="1" id="KW-0175">Coiled coil</keyword>
<gene>
    <name evidence="2" type="ORF">BTJ66_09085</name>
</gene>
<accession>A0A2C6WNC9</accession>
<evidence type="ECO:0000256" key="1">
    <source>
        <dbReference type="SAM" id="Coils"/>
    </source>
</evidence>
<sequence length="202" mass="23516">MALKNTEKPNVNEIFPVHIDLIQNMLEQNKEIKNQDSYQERINVLFDQLENGNLTVNEYDNIVNEIDDLRREKATNPNINGRVVLNLPNGINSIEELKKLTEKEDKKANEVIQKVEDENRKLKTQIEEIQSKIELNNEYIGEINNYESVNELVKPIVNGEKTYYDSERFYSAFMWHKTIGLLSAKGKGKSVIKYPDFKARAK</sequence>
<dbReference type="EMBL" id="MRZN01000014">
    <property type="protein sequence ID" value="PHK49314.1"/>
    <property type="molecule type" value="Genomic_DNA"/>
</dbReference>
<organism evidence="2 3">
    <name type="scientific">Staphylococcus edaphicus</name>
    <dbReference type="NCBI Taxonomy" id="1955013"/>
    <lineage>
        <taxon>Bacteria</taxon>
        <taxon>Bacillati</taxon>
        <taxon>Bacillota</taxon>
        <taxon>Bacilli</taxon>
        <taxon>Bacillales</taxon>
        <taxon>Staphylococcaceae</taxon>
        <taxon>Staphylococcus</taxon>
    </lineage>
</organism>
<feature type="coiled-coil region" evidence="1">
    <location>
        <begin position="94"/>
        <end position="132"/>
    </location>
</feature>
<dbReference type="OrthoDB" id="2413173at2"/>